<feature type="signal peptide" evidence="1">
    <location>
        <begin position="1"/>
        <end position="28"/>
    </location>
</feature>
<comment type="caution">
    <text evidence="2">The sequence shown here is derived from an EMBL/GenBank/DDBJ whole genome shotgun (WGS) entry which is preliminary data.</text>
</comment>
<accession>A0ABX5EJY1</accession>
<evidence type="ECO:0000313" key="3">
    <source>
        <dbReference type="Proteomes" id="UP000239895"/>
    </source>
</evidence>
<protein>
    <submittedName>
        <fullName evidence="2">Uncharacterized protein</fullName>
    </submittedName>
</protein>
<dbReference type="RefSeq" id="WP_106265491.1">
    <property type="nucleotide sequence ID" value="NZ_PVTX01000002.1"/>
</dbReference>
<dbReference type="EMBL" id="PVTX01000002">
    <property type="protein sequence ID" value="PRZ08621.1"/>
    <property type="molecule type" value="Genomic_DNA"/>
</dbReference>
<keyword evidence="3" id="KW-1185">Reference proteome</keyword>
<sequence>MRALLRLAATSVAAASLLLGTLVAPAAAAGSPIDVTSVSVKPSYDGAAISAKTKYYQFTTRARVGTLTGWADIYGDVYRGSKKVASKVDLGYAYSGGKSLTGYIKAKSSWGRGTFQVKNVRVVYEGETYRDTSVSGGKFTMKSAIAGKLKYGHVIQVRADGKRKTVKVGVKQYTATKAWEPYAGKKVKIQYKANGTWKTKKIVRLKSNGQVTYQFSSGKRYKYRVLVPPSSTVVGGRTVGTPRL</sequence>
<dbReference type="Proteomes" id="UP000239895">
    <property type="component" value="Unassembled WGS sequence"/>
</dbReference>
<evidence type="ECO:0000313" key="2">
    <source>
        <dbReference type="EMBL" id="PRZ08621.1"/>
    </source>
</evidence>
<evidence type="ECO:0000256" key="1">
    <source>
        <dbReference type="SAM" id="SignalP"/>
    </source>
</evidence>
<reference evidence="2 3" key="1">
    <citation type="submission" date="2018-03" db="EMBL/GenBank/DDBJ databases">
        <title>Comparative analysis of microorganisms from saline springs in Andes Mountain Range, Colombia.</title>
        <authorList>
            <person name="Rubin E."/>
        </authorList>
    </citation>
    <scope>NUCLEOTIDE SEQUENCE [LARGE SCALE GENOMIC DNA]</scope>
    <source>
        <strain evidence="2 3">CG 23</strain>
    </source>
</reference>
<organism evidence="2 3">
    <name type="scientific">Isoptericola halotolerans</name>
    <dbReference type="NCBI Taxonomy" id="300560"/>
    <lineage>
        <taxon>Bacteria</taxon>
        <taxon>Bacillati</taxon>
        <taxon>Actinomycetota</taxon>
        <taxon>Actinomycetes</taxon>
        <taxon>Micrococcales</taxon>
        <taxon>Promicromonosporaceae</taxon>
        <taxon>Isoptericola</taxon>
    </lineage>
</organism>
<name>A0ABX5EJY1_9MICO</name>
<keyword evidence="1" id="KW-0732">Signal</keyword>
<gene>
    <name evidence="2" type="ORF">BCL65_102163</name>
</gene>
<proteinExistence type="predicted"/>
<feature type="chain" id="PRO_5047112453" evidence="1">
    <location>
        <begin position="29"/>
        <end position="244"/>
    </location>
</feature>